<evidence type="ECO:0000259" key="10">
    <source>
        <dbReference type="PROSITE" id="PS52035"/>
    </source>
</evidence>
<dbReference type="CDD" id="cd06229">
    <property type="entry name" value="M14_Endopeptidase_I"/>
    <property type="match status" value="1"/>
</dbReference>
<dbReference type="OrthoDB" id="9811296at2"/>
<evidence type="ECO:0000256" key="7">
    <source>
        <dbReference type="ARBA" id="ARBA00023049"/>
    </source>
</evidence>
<proteinExistence type="inferred from homology"/>
<evidence type="ECO:0000313" key="12">
    <source>
        <dbReference type="Proteomes" id="UP000190625"/>
    </source>
</evidence>
<dbReference type="InterPro" id="IPR000834">
    <property type="entry name" value="Peptidase_M14"/>
</dbReference>
<evidence type="ECO:0000256" key="1">
    <source>
        <dbReference type="ARBA" id="ARBA00001947"/>
    </source>
</evidence>
<dbReference type="SMART" id="SM00631">
    <property type="entry name" value="Zn_pept"/>
    <property type="match status" value="1"/>
</dbReference>
<dbReference type="PANTHER" id="PTHR11705:SF143">
    <property type="entry name" value="SLL0236 PROTEIN"/>
    <property type="match status" value="1"/>
</dbReference>
<dbReference type="PROSITE" id="PS00132">
    <property type="entry name" value="CARBOXYPEPT_ZN_1"/>
    <property type="match status" value="1"/>
</dbReference>
<keyword evidence="12" id="KW-1185">Reference proteome</keyword>
<gene>
    <name evidence="11" type="ORF">SAMN02745118_00889</name>
</gene>
<dbReference type="GO" id="GO:0008270">
    <property type="term" value="F:zinc ion binding"/>
    <property type="evidence" value="ECO:0007669"/>
    <property type="project" value="InterPro"/>
</dbReference>
<feature type="signal peptide" evidence="9">
    <location>
        <begin position="1"/>
        <end position="22"/>
    </location>
</feature>
<dbReference type="InterPro" id="IPR057246">
    <property type="entry name" value="CARBOXYPEPT_ZN_1"/>
</dbReference>
<keyword evidence="7" id="KW-0482">Metalloprotease</keyword>
<dbReference type="GO" id="GO:0005615">
    <property type="term" value="C:extracellular space"/>
    <property type="evidence" value="ECO:0007669"/>
    <property type="project" value="TreeGrafter"/>
</dbReference>
<dbReference type="PROSITE" id="PS51257">
    <property type="entry name" value="PROKAR_LIPOPROTEIN"/>
    <property type="match status" value="1"/>
</dbReference>
<comment type="similarity">
    <text evidence="2 8">Belongs to the peptidase M14 family.</text>
</comment>
<accession>A0A1T4KRP6</accession>
<dbReference type="GO" id="GO:0004181">
    <property type="term" value="F:metallocarboxypeptidase activity"/>
    <property type="evidence" value="ECO:0007669"/>
    <property type="project" value="InterPro"/>
</dbReference>
<dbReference type="Pfam" id="PF00246">
    <property type="entry name" value="Peptidase_M14"/>
    <property type="match status" value="1"/>
</dbReference>
<dbReference type="InterPro" id="IPR034274">
    <property type="entry name" value="ENP1_M14_CPD"/>
</dbReference>
<dbReference type="PRINTS" id="PR00765">
    <property type="entry name" value="CRBOXYPTASEA"/>
</dbReference>
<dbReference type="RefSeq" id="WP_078809378.1">
    <property type="nucleotide sequence ID" value="NZ_FUWM01000006.1"/>
</dbReference>
<dbReference type="PROSITE" id="PS52035">
    <property type="entry name" value="PEPTIDASE_M14"/>
    <property type="match status" value="1"/>
</dbReference>
<keyword evidence="6" id="KW-0862">Zinc</keyword>
<dbReference type="AlphaFoldDB" id="A0A1T4KRP6"/>
<evidence type="ECO:0000256" key="9">
    <source>
        <dbReference type="SAM" id="SignalP"/>
    </source>
</evidence>
<name>A0A1T4KRP6_9FIRM</name>
<evidence type="ECO:0000256" key="3">
    <source>
        <dbReference type="ARBA" id="ARBA00022670"/>
    </source>
</evidence>
<evidence type="ECO:0000256" key="2">
    <source>
        <dbReference type="ARBA" id="ARBA00005988"/>
    </source>
</evidence>
<keyword evidence="4" id="KW-0479">Metal-binding</keyword>
<sequence length="345" mass="39525">MNYKKLLAYIILLSLLTVSLFACQNNSSNNSPKPENDEPNQQENTPIVTVTPNYSYATMKEQVNKLDERYDNIDVTSIGKSVNNRKLFLLKLGNGDKKIIVTSGFHGRENITSLLTLKLLEEYAKHFDASQDIGNYDLHKLFNKVTFYFIPMLNPDGINIAIHGLSNQTNKDFYIKANEGNSEFKRWKANSRGVDLNKQFKADWEVVESKEEPHFESYKGPSPESEPESQALAQLTRKNKFAAAVSFHHSGSVIYWYYNQTGNQYDRDYQLAKKLSTKNGYELVDPEESDTRAAGYKDWFIKEFKKPGFTIEIGDGKVEGPLPPTKLIEYFEENREVLLELARNT</sequence>
<evidence type="ECO:0000256" key="6">
    <source>
        <dbReference type="ARBA" id="ARBA00022833"/>
    </source>
</evidence>
<reference evidence="12" key="1">
    <citation type="submission" date="2017-02" db="EMBL/GenBank/DDBJ databases">
        <authorList>
            <person name="Varghese N."/>
            <person name="Submissions S."/>
        </authorList>
    </citation>
    <scope>NUCLEOTIDE SEQUENCE [LARGE SCALE GENOMIC DNA]</scope>
    <source>
        <strain evidence="12">ATCC BAA-73</strain>
    </source>
</reference>
<feature type="chain" id="PRO_5039187588" evidence="9">
    <location>
        <begin position="23"/>
        <end position="345"/>
    </location>
</feature>
<dbReference type="STRING" id="142842.SAMN02745118_00889"/>
<feature type="active site" description="Proton donor/acceptor" evidence="8">
    <location>
        <position position="312"/>
    </location>
</feature>
<protein>
    <submittedName>
        <fullName evidence="11">G-D-glutamyl-meso-diaminopimelate peptidase</fullName>
    </submittedName>
</protein>
<evidence type="ECO:0000256" key="5">
    <source>
        <dbReference type="ARBA" id="ARBA00022801"/>
    </source>
</evidence>
<evidence type="ECO:0000256" key="8">
    <source>
        <dbReference type="PROSITE-ProRule" id="PRU01379"/>
    </source>
</evidence>
<keyword evidence="5" id="KW-0378">Hydrolase</keyword>
<dbReference type="GO" id="GO:0006508">
    <property type="term" value="P:proteolysis"/>
    <property type="evidence" value="ECO:0007669"/>
    <property type="project" value="UniProtKB-KW"/>
</dbReference>
<evidence type="ECO:0000313" key="11">
    <source>
        <dbReference type="EMBL" id="SJZ45007.1"/>
    </source>
</evidence>
<keyword evidence="9" id="KW-0732">Signal</keyword>
<evidence type="ECO:0000256" key="4">
    <source>
        <dbReference type="ARBA" id="ARBA00022723"/>
    </source>
</evidence>
<organism evidence="11 12">
    <name type="scientific">Selenihalanaerobacter shriftii</name>
    <dbReference type="NCBI Taxonomy" id="142842"/>
    <lineage>
        <taxon>Bacteria</taxon>
        <taxon>Bacillati</taxon>
        <taxon>Bacillota</taxon>
        <taxon>Clostridia</taxon>
        <taxon>Halanaerobiales</taxon>
        <taxon>Halobacteroidaceae</taxon>
        <taxon>Selenihalanaerobacter</taxon>
    </lineage>
</organism>
<dbReference type="PANTHER" id="PTHR11705">
    <property type="entry name" value="PROTEASE FAMILY M14 CARBOXYPEPTIDASE A,B"/>
    <property type="match status" value="1"/>
</dbReference>
<dbReference type="SUPFAM" id="SSF53187">
    <property type="entry name" value="Zn-dependent exopeptidases"/>
    <property type="match status" value="1"/>
</dbReference>
<dbReference type="Gene3D" id="3.40.630.10">
    <property type="entry name" value="Zn peptidases"/>
    <property type="match status" value="1"/>
</dbReference>
<feature type="domain" description="Peptidase M14" evidence="10">
    <location>
        <begin position="52"/>
        <end position="345"/>
    </location>
</feature>
<comment type="cofactor">
    <cofactor evidence="1">
        <name>Zn(2+)</name>
        <dbReference type="ChEBI" id="CHEBI:29105"/>
    </cofactor>
</comment>
<dbReference type="Proteomes" id="UP000190625">
    <property type="component" value="Unassembled WGS sequence"/>
</dbReference>
<dbReference type="EMBL" id="FUWM01000006">
    <property type="protein sequence ID" value="SJZ45007.1"/>
    <property type="molecule type" value="Genomic_DNA"/>
</dbReference>
<keyword evidence="3" id="KW-0645">Protease</keyword>